<keyword evidence="5 11" id="KW-0378">Hydrolase</keyword>
<keyword evidence="6" id="KW-1015">Disulfide bond</keyword>
<evidence type="ECO:0000256" key="11">
    <source>
        <dbReference type="RuleBase" id="RU361169"/>
    </source>
</evidence>
<dbReference type="EMBL" id="KF724642">
    <property type="protein sequence ID" value="AHJ09940.1"/>
    <property type="molecule type" value="mRNA"/>
</dbReference>
<feature type="chain" id="PRO_5001836424" description="endo-polygalacturonase" evidence="12">
    <location>
        <begin position="19"/>
        <end position="365"/>
    </location>
</feature>
<evidence type="ECO:0000256" key="12">
    <source>
        <dbReference type="SAM" id="SignalP"/>
    </source>
</evidence>
<evidence type="ECO:0000256" key="1">
    <source>
        <dbReference type="ARBA" id="ARBA00008834"/>
    </source>
</evidence>
<keyword evidence="3 12" id="KW-0732">Signal</keyword>
<evidence type="ECO:0000313" key="13">
    <source>
        <dbReference type="EMBL" id="AHJ09940.1"/>
    </source>
</evidence>
<evidence type="ECO:0000256" key="6">
    <source>
        <dbReference type="ARBA" id="ARBA00023157"/>
    </source>
</evidence>
<dbReference type="GO" id="GO:0004650">
    <property type="term" value="F:polygalacturonase activity"/>
    <property type="evidence" value="ECO:0007669"/>
    <property type="project" value="UniProtKB-EC"/>
</dbReference>
<evidence type="ECO:0000256" key="2">
    <source>
        <dbReference type="ARBA" id="ARBA00012736"/>
    </source>
</evidence>
<sequence length="365" mass="39005">MRFFIVVGALALGILATAQPSLDATCTITSYNEEDIKNAERDCAELTLNGISVPAGVTLNINLKQGAKLTFQGTLTWEFYEWDGPLVNITGADVEIVGAANHVLDARGTLWWDGKGGGGGKIKPIFFVAHGLKNSIIRDITIKNPPNHAIWIEDSDGVVAQDVYVDSIDGDTLGGHNTDGFNVWRSNDVTLQRITVYNQDDCVAIKSGTNILVKDNYCSGGHGISIGSVGGRDYNIVENVLVSNSQILNSDNGVRIKTVYGATGSVTNVTYENIILKHINKFGVAIEGDYNINTGSPTGVATGGVPIKHFTLKNVTGTVKKSGVNVYVLVKNASDWHWSDVHVTGGEKTKKCEGIPEGSDITVKG</sequence>
<accession>A0A088BZ91</accession>
<dbReference type="GO" id="GO:0005576">
    <property type="term" value="C:extracellular region"/>
    <property type="evidence" value="ECO:0007669"/>
    <property type="project" value="TreeGrafter"/>
</dbReference>
<dbReference type="Pfam" id="PF00295">
    <property type="entry name" value="Glyco_hydro_28"/>
    <property type="match status" value="1"/>
</dbReference>
<dbReference type="EC" id="3.2.1.15" evidence="2"/>
<evidence type="ECO:0000256" key="7">
    <source>
        <dbReference type="ARBA" id="ARBA00023295"/>
    </source>
</evidence>
<evidence type="ECO:0000256" key="5">
    <source>
        <dbReference type="ARBA" id="ARBA00022801"/>
    </source>
</evidence>
<reference evidence="13" key="1">
    <citation type="journal article" date="2014" name="Insect Biochem. Mol. Biol.">
        <title>Horizontal gene transfer and functional diversification of plant cell wall degrading polygalacturonases: Key events in the evolution of herbivory in beetles.</title>
        <authorList>
            <person name="Kirsch R."/>
            <person name="Gramzow L."/>
            <person name="Theissen G."/>
            <person name="Siegfried B.D."/>
            <person name="Ffrench-Constant R.H."/>
            <person name="Heckel D.G."/>
            <person name="Pauchet Y."/>
        </authorList>
    </citation>
    <scope>NUCLEOTIDE SEQUENCE</scope>
    <source>
        <tissue evidence="13">Midgut</tissue>
    </source>
</reference>
<dbReference type="SMART" id="SM00710">
    <property type="entry name" value="PbH1"/>
    <property type="match status" value="7"/>
</dbReference>
<dbReference type="GO" id="GO:0045490">
    <property type="term" value="P:pectin catabolic process"/>
    <property type="evidence" value="ECO:0007669"/>
    <property type="project" value="TreeGrafter"/>
</dbReference>
<name>A0A088BZ91_9CUCU</name>
<gene>
    <name evidence="13" type="primary">gh28-2</name>
</gene>
<dbReference type="Gene3D" id="2.160.20.10">
    <property type="entry name" value="Single-stranded right-handed beta-helix, Pectin lyase-like"/>
    <property type="match status" value="1"/>
</dbReference>
<feature type="signal peptide" evidence="12">
    <location>
        <begin position="1"/>
        <end position="18"/>
    </location>
</feature>
<protein>
    <recommendedName>
        <fullName evidence="2">endo-polygalacturonase</fullName>
        <ecNumber evidence="2">3.2.1.15</ecNumber>
    </recommendedName>
</protein>
<dbReference type="AlphaFoldDB" id="A0A088BZ91"/>
<dbReference type="PANTHER" id="PTHR31884">
    <property type="entry name" value="POLYGALACTURONASE"/>
    <property type="match status" value="1"/>
</dbReference>
<dbReference type="SUPFAM" id="SSF51126">
    <property type="entry name" value="Pectin lyase-like"/>
    <property type="match status" value="1"/>
</dbReference>
<dbReference type="GO" id="GO:0071555">
    <property type="term" value="P:cell wall organization"/>
    <property type="evidence" value="ECO:0007669"/>
    <property type="project" value="UniProtKB-KW"/>
</dbReference>
<organism evidence="13">
    <name type="scientific">Apriona japonica</name>
    <dbReference type="NCBI Taxonomy" id="692975"/>
    <lineage>
        <taxon>Eukaryota</taxon>
        <taxon>Metazoa</taxon>
        <taxon>Ecdysozoa</taxon>
        <taxon>Arthropoda</taxon>
        <taxon>Hexapoda</taxon>
        <taxon>Insecta</taxon>
        <taxon>Pterygota</taxon>
        <taxon>Neoptera</taxon>
        <taxon>Endopterygota</taxon>
        <taxon>Coleoptera</taxon>
        <taxon>Polyphaga</taxon>
        <taxon>Cucujiformia</taxon>
        <taxon>Chrysomeloidea</taxon>
        <taxon>Cerambycidae</taxon>
        <taxon>Lamiinae</taxon>
        <taxon>Batocerini</taxon>
        <taxon>Apriona</taxon>
    </lineage>
</organism>
<dbReference type="PROSITE" id="PS00502">
    <property type="entry name" value="POLYGALACTURONASE"/>
    <property type="match status" value="1"/>
</dbReference>
<proteinExistence type="evidence at transcript level"/>
<evidence type="ECO:0000256" key="3">
    <source>
        <dbReference type="ARBA" id="ARBA00022729"/>
    </source>
</evidence>
<evidence type="ECO:0000256" key="9">
    <source>
        <dbReference type="ARBA" id="ARBA00034074"/>
    </source>
</evidence>
<dbReference type="InterPro" id="IPR012334">
    <property type="entry name" value="Pectin_lyas_fold"/>
</dbReference>
<evidence type="ECO:0000256" key="10">
    <source>
        <dbReference type="PROSITE-ProRule" id="PRU10052"/>
    </source>
</evidence>
<comment type="catalytic activity">
    <reaction evidence="9">
        <text>(1,4-alpha-D-galacturonosyl)n+m + H2O = (1,4-alpha-D-galacturonosyl)n + (1,4-alpha-D-galacturonosyl)m.</text>
        <dbReference type="EC" id="3.2.1.15"/>
    </reaction>
</comment>
<dbReference type="InterPro" id="IPR000743">
    <property type="entry name" value="Glyco_hydro_28"/>
</dbReference>
<keyword evidence="7 11" id="KW-0326">Glycosidase</keyword>
<dbReference type="FunFam" id="2.160.20.10:FF:000002">
    <property type="entry name" value="Endopolygalacturonase D"/>
    <property type="match status" value="1"/>
</dbReference>
<feature type="active site" evidence="10">
    <location>
        <position position="222"/>
    </location>
</feature>
<dbReference type="InterPro" id="IPR011050">
    <property type="entry name" value="Pectin_lyase_fold/virulence"/>
</dbReference>
<dbReference type="InterPro" id="IPR050434">
    <property type="entry name" value="Glycosyl_hydrlase_28"/>
</dbReference>
<evidence type="ECO:0000256" key="8">
    <source>
        <dbReference type="ARBA" id="ARBA00023316"/>
    </source>
</evidence>
<comment type="similarity">
    <text evidence="1 11">Belongs to the glycosyl hydrolase 28 family.</text>
</comment>
<dbReference type="PANTHER" id="PTHR31884:SF1">
    <property type="entry name" value="POLYGALACTURONASE"/>
    <property type="match status" value="1"/>
</dbReference>
<keyword evidence="8" id="KW-0961">Cell wall biogenesis/degradation</keyword>
<keyword evidence="4" id="KW-0677">Repeat</keyword>
<dbReference type="InterPro" id="IPR006626">
    <property type="entry name" value="PbH1"/>
</dbReference>
<evidence type="ECO:0000256" key="4">
    <source>
        <dbReference type="ARBA" id="ARBA00022737"/>
    </source>
</evidence>